<dbReference type="AlphaFoldDB" id="A0A1I4H3M1"/>
<dbReference type="InterPro" id="IPR025439">
    <property type="entry name" value="Spore_coat_CotO"/>
</dbReference>
<proteinExistence type="predicted"/>
<sequence>MDSISEKRELPKLYITQPDLAEPKRSMQSHYHSVSAYDKPQQSQDIPSQYISKKQLENKKFKEMTILEKVIYFASMPFHVPRVKCEIITERKKYVGLIEDYQNEMVIIKVASKPRPVSVPMKQIEEINMVGF</sequence>
<keyword evidence="3" id="KW-1185">Reference proteome</keyword>
<dbReference type="STRING" id="334253.SAMN04487943_101175"/>
<organism evidence="2 3">
    <name type="scientific">Gracilibacillus orientalis</name>
    <dbReference type="NCBI Taxonomy" id="334253"/>
    <lineage>
        <taxon>Bacteria</taxon>
        <taxon>Bacillati</taxon>
        <taxon>Bacillota</taxon>
        <taxon>Bacilli</taxon>
        <taxon>Bacillales</taxon>
        <taxon>Bacillaceae</taxon>
        <taxon>Gracilibacillus</taxon>
    </lineage>
</organism>
<evidence type="ECO:0000313" key="2">
    <source>
        <dbReference type="EMBL" id="SFL36390.1"/>
    </source>
</evidence>
<keyword evidence="2" id="KW-0167">Capsid protein</keyword>
<dbReference type="RefSeq" id="WP_175495263.1">
    <property type="nucleotide sequence ID" value="NZ_FOTR01000001.1"/>
</dbReference>
<dbReference type="Pfam" id="PF14153">
    <property type="entry name" value="Spore_coat_CotO"/>
    <property type="match status" value="1"/>
</dbReference>
<gene>
    <name evidence="2" type="ORF">SAMN04487943_101175</name>
</gene>
<dbReference type="Proteomes" id="UP000198565">
    <property type="component" value="Unassembled WGS sequence"/>
</dbReference>
<accession>A0A1I4H3M1</accession>
<evidence type="ECO:0000313" key="3">
    <source>
        <dbReference type="Proteomes" id="UP000198565"/>
    </source>
</evidence>
<evidence type="ECO:0000256" key="1">
    <source>
        <dbReference type="SAM" id="MobiDB-lite"/>
    </source>
</evidence>
<dbReference type="EMBL" id="FOTR01000001">
    <property type="protein sequence ID" value="SFL36390.1"/>
    <property type="molecule type" value="Genomic_DNA"/>
</dbReference>
<name>A0A1I4H3M1_9BACI</name>
<feature type="compositionally biased region" description="Basic and acidic residues" evidence="1">
    <location>
        <begin position="1"/>
        <end position="11"/>
    </location>
</feature>
<reference evidence="3" key="1">
    <citation type="submission" date="2016-10" db="EMBL/GenBank/DDBJ databases">
        <authorList>
            <person name="Varghese N."/>
            <person name="Submissions S."/>
        </authorList>
    </citation>
    <scope>NUCLEOTIDE SEQUENCE [LARGE SCALE GENOMIC DNA]</scope>
    <source>
        <strain evidence="3">CGMCC 1.4250</strain>
    </source>
</reference>
<protein>
    <submittedName>
        <fullName evidence="2">Spore coat protein CotO</fullName>
    </submittedName>
</protein>
<feature type="region of interest" description="Disordered" evidence="1">
    <location>
        <begin position="1"/>
        <end position="45"/>
    </location>
</feature>
<keyword evidence="2" id="KW-0946">Virion</keyword>